<organism evidence="1 2">
    <name type="scientific">Candidatus Carsonella ruddii</name>
    <name type="common">Diaphorina cf. continua</name>
    <dbReference type="NCBI Taxonomy" id="2661587"/>
    <lineage>
        <taxon>Bacteria</taxon>
        <taxon>Pseudomonadati</taxon>
        <taxon>Pseudomonadota</taxon>
        <taxon>Gammaproteobacteria</taxon>
        <taxon>Oceanospirillales</taxon>
        <taxon>Halomonadaceae</taxon>
        <taxon>Zymobacter group</taxon>
        <taxon>Candidatus Carsonella</taxon>
    </lineage>
</organism>
<dbReference type="RefSeq" id="WP_201329539.1">
    <property type="nucleotide sequence ID" value="NZ_AP023214.1"/>
</dbReference>
<accession>A0A7R7AAU2</accession>
<evidence type="ECO:0000313" key="1">
    <source>
        <dbReference type="EMBL" id="BCG49250.1"/>
    </source>
</evidence>
<keyword evidence="2" id="KW-1185">Reference proteome</keyword>
<proteinExistence type="predicted"/>
<evidence type="ECO:0000313" key="2">
    <source>
        <dbReference type="Proteomes" id="UP000595596"/>
    </source>
</evidence>
<gene>
    <name evidence="1" type="ORF">CRDco_0320</name>
</gene>
<dbReference type="EMBL" id="AP023214">
    <property type="protein sequence ID" value="BCG49250.1"/>
    <property type="molecule type" value="Genomic_DNA"/>
</dbReference>
<dbReference type="AlphaFoldDB" id="A0A7R7AAU2"/>
<sequence length="186" mass="22527">MNINYKIILDYDNTCINSDSDFLIGYLISKLNIFNNKIKNIYIFYYKLYEQQIINDKNYINFVYKIINKIKKIKIIFDYIIKIFNNNIFFLIKKSIILTSSSYYIIDLKKKIFNNYIINSKINLTNLKLNKILNLKKIILKSIFLSDSVNDIYYFFYNKKNLLVNSDRIIYHADNIKKINMNFIYK</sequence>
<dbReference type="KEGG" id="crr:CRDco_0320"/>
<protein>
    <submittedName>
        <fullName evidence="1">Uncharacterized protein</fullName>
    </submittedName>
</protein>
<reference evidence="1 2" key="1">
    <citation type="journal article" date="2020" name="Genome Biol. Evol.">
        <title>Comparative Genomics Underlines Multiple Roles of Profftella, an Obligate Symbiont of Psyllids: Providing Toxins, Vitamins, and Carotenoids.</title>
        <authorList>
            <person name="Nakabachi A."/>
            <person name="Piel J."/>
            <person name="Malenovsky I."/>
            <person name="Hirose Y."/>
        </authorList>
    </citation>
    <scope>NUCLEOTIDE SEQUENCE [LARGE SCALE GENOMIC DNA]</scope>
    <source>
        <strain evidence="1 2">Dco</strain>
    </source>
</reference>
<name>A0A7R7AAU2_CARRU</name>
<dbReference type="Proteomes" id="UP000595596">
    <property type="component" value="Chromosome"/>
</dbReference>